<sequence>MQLRRGLVLLFAVAIACTAVIGVRSSEQPAGATAFAKVVSWGDDEYGQVSNTPTGSDFTQVSIGDRHSVALRTDGSLVSWGNPDGGNYGQNYGQVSDTPSGTDFTQVSAGRFHSVALKSDGSLVSWGMDIYSQVSSTPSGTDYTQVSAGYYSSVALKSDGGIVSWGFNEFGQVSNTPSGTGFEQVDAGGYHSVALKSDGSLVSWGWDAYGQVSSTPSGTDFTQVSGGMLHSAAVRSDGSIASWGYNGSGEVTFSPSGNDFAQVSAGLYTTVALKTDGSIFSWWYEGYGPVSSKPSGTGFTNVENGYGYTAAALKTVEPAVAVRIGDVSVNEGSGPAGTTVSVLYGTDRAVNAALCVWYTTENDGAAGADKVTAFDGTQDYLKLGVTKPKFSLLGASKTAGKISVKVNYDAVVESDEQFMVMITKVTAQESGKCVSTSTADPRVNLARSNGFVTIFDDDTPVPQE</sequence>
<dbReference type="InterPro" id="IPR009091">
    <property type="entry name" value="RCC1/BLIP-II"/>
</dbReference>
<dbReference type="PROSITE" id="PS51257">
    <property type="entry name" value="PROKAR_LIPOPROTEIN"/>
    <property type="match status" value="1"/>
</dbReference>
<proteinExistence type="predicted"/>
<dbReference type="Gene3D" id="2.130.10.30">
    <property type="entry name" value="Regulator of chromosome condensation 1/beta-lactamase-inhibitor protein II"/>
    <property type="match status" value="2"/>
</dbReference>
<dbReference type="SUPFAM" id="SSF50985">
    <property type="entry name" value="RCC1/BLIP-II"/>
    <property type="match status" value="1"/>
</dbReference>
<dbReference type="GO" id="GO:0005085">
    <property type="term" value="F:guanyl-nucleotide exchange factor activity"/>
    <property type="evidence" value="ECO:0007669"/>
    <property type="project" value="TreeGrafter"/>
</dbReference>
<accession>A0A6J6MTY3</accession>
<dbReference type="InterPro" id="IPR000408">
    <property type="entry name" value="Reg_chr_condens"/>
</dbReference>
<gene>
    <name evidence="1" type="ORF">UFOPK2242_01740</name>
</gene>
<protein>
    <submittedName>
        <fullName evidence="1">Unannotated protein</fullName>
    </submittedName>
</protein>
<dbReference type="Gene3D" id="2.60.40.2030">
    <property type="match status" value="1"/>
</dbReference>
<dbReference type="AlphaFoldDB" id="A0A6J6MTY3"/>
<dbReference type="PANTHER" id="PTHR45982">
    <property type="entry name" value="REGULATOR OF CHROMOSOME CONDENSATION"/>
    <property type="match status" value="1"/>
</dbReference>
<dbReference type="InterPro" id="IPR038081">
    <property type="entry name" value="CalX-like_sf"/>
</dbReference>
<dbReference type="SUPFAM" id="SSF141072">
    <property type="entry name" value="CalX-like"/>
    <property type="match status" value="1"/>
</dbReference>
<dbReference type="Pfam" id="PF13540">
    <property type="entry name" value="RCC1_2"/>
    <property type="match status" value="4"/>
</dbReference>
<dbReference type="GO" id="GO:0005737">
    <property type="term" value="C:cytoplasm"/>
    <property type="evidence" value="ECO:0007669"/>
    <property type="project" value="TreeGrafter"/>
</dbReference>
<dbReference type="InterPro" id="IPR051553">
    <property type="entry name" value="Ran_GTPase-activating"/>
</dbReference>
<reference evidence="1" key="1">
    <citation type="submission" date="2020-05" db="EMBL/GenBank/DDBJ databases">
        <authorList>
            <person name="Chiriac C."/>
            <person name="Salcher M."/>
            <person name="Ghai R."/>
            <person name="Kavagutti S V."/>
        </authorList>
    </citation>
    <scope>NUCLEOTIDE SEQUENCE</scope>
</reference>
<organism evidence="1">
    <name type="scientific">freshwater metagenome</name>
    <dbReference type="NCBI Taxonomy" id="449393"/>
    <lineage>
        <taxon>unclassified sequences</taxon>
        <taxon>metagenomes</taxon>
        <taxon>ecological metagenomes</taxon>
    </lineage>
</organism>
<name>A0A6J6MTY3_9ZZZZ</name>
<dbReference type="PROSITE" id="PS50012">
    <property type="entry name" value="RCC1_3"/>
    <property type="match status" value="4"/>
</dbReference>
<dbReference type="PROSITE" id="PS00626">
    <property type="entry name" value="RCC1_2"/>
    <property type="match status" value="2"/>
</dbReference>
<dbReference type="PANTHER" id="PTHR45982:SF1">
    <property type="entry name" value="REGULATOR OF CHROMOSOME CONDENSATION"/>
    <property type="match status" value="1"/>
</dbReference>
<evidence type="ECO:0000313" key="1">
    <source>
        <dbReference type="EMBL" id="CAB4675743.1"/>
    </source>
</evidence>
<dbReference type="EMBL" id="CAEZWM010000318">
    <property type="protein sequence ID" value="CAB4675743.1"/>
    <property type="molecule type" value="Genomic_DNA"/>
</dbReference>